<comment type="similarity">
    <text evidence="3">Belongs to the methyl-accepting chemotaxis (MCP) protein family.</text>
</comment>
<feature type="coiled-coil region" evidence="5">
    <location>
        <begin position="346"/>
        <end position="373"/>
    </location>
</feature>
<evidence type="ECO:0000256" key="3">
    <source>
        <dbReference type="ARBA" id="ARBA00029447"/>
    </source>
</evidence>
<dbReference type="InterPro" id="IPR003660">
    <property type="entry name" value="HAMP_dom"/>
</dbReference>
<evidence type="ECO:0000313" key="9">
    <source>
        <dbReference type="EMBL" id="MCC2615595.1"/>
    </source>
</evidence>
<keyword evidence="10" id="KW-1185">Reference proteome</keyword>
<keyword evidence="5" id="KW-0175">Coiled coil</keyword>
<keyword evidence="6" id="KW-1133">Transmembrane helix</keyword>
<dbReference type="InterPro" id="IPR004089">
    <property type="entry name" value="MCPsignal_dom"/>
</dbReference>
<feature type="transmembrane region" description="Helical" evidence="6">
    <location>
        <begin position="12"/>
        <end position="32"/>
    </location>
</feature>
<feature type="domain" description="Methyl-accepting transducer" evidence="7">
    <location>
        <begin position="268"/>
        <end position="504"/>
    </location>
</feature>
<dbReference type="EMBL" id="JAJEWP010000001">
    <property type="protein sequence ID" value="MCC2615595.1"/>
    <property type="molecule type" value="Genomic_DNA"/>
</dbReference>
<evidence type="ECO:0000256" key="2">
    <source>
        <dbReference type="ARBA" id="ARBA00023224"/>
    </source>
</evidence>
<comment type="caution">
    <text evidence="9">The sequence shown here is derived from an EMBL/GenBank/DDBJ whole genome shotgun (WGS) entry which is preliminary data.</text>
</comment>
<dbReference type="Proteomes" id="UP001520878">
    <property type="component" value="Unassembled WGS sequence"/>
</dbReference>
<dbReference type="Pfam" id="PF12729">
    <property type="entry name" value="4HB_MCP_1"/>
    <property type="match status" value="1"/>
</dbReference>
<feature type="domain" description="HAMP" evidence="8">
    <location>
        <begin position="211"/>
        <end position="263"/>
    </location>
</feature>
<keyword evidence="2 4" id="KW-0807">Transducer</keyword>
<name>A0ABS8G4Z4_9ALTE</name>
<dbReference type="PANTHER" id="PTHR32089:SF120">
    <property type="entry name" value="METHYL-ACCEPTING CHEMOTAXIS PROTEIN TLPQ"/>
    <property type="match status" value="1"/>
</dbReference>
<feature type="transmembrane region" description="Helical" evidence="6">
    <location>
        <begin position="192"/>
        <end position="209"/>
    </location>
</feature>
<gene>
    <name evidence="9" type="ORF">LJ739_05005</name>
</gene>
<dbReference type="Gene3D" id="1.10.287.950">
    <property type="entry name" value="Methyl-accepting chemotaxis protein"/>
    <property type="match status" value="1"/>
</dbReference>
<dbReference type="PROSITE" id="PS51257">
    <property type="entry name" value="PROKAR_LIPOPROTEIN"/>
    <property type="match status" value="1"/>
</dbReference>
<dbReference type="SMART" id="SM00304">
    <property type="entry name" value="HAMP"/>
    <property type="match status" value="1"/>
</dbReference>
<dbReference type="PANTHER" id="PTHR32089">
    <property type="entry name" value="METHYL-ACCEPTING CHEMOTAXIS PROTEIN MCPB"/>
    <property type="match status" value="1"/>
</dbReference>
<dbReference type="Pfam" id="PF00015">
    <property type="entry name" value="MCPsignal"/>
    <property type="match status" value="1"/>
</dbReference>
<dbReference type="InterPro" id="IPR024478">
    <property type="entry name" value="HlyB_4HB_MCP"/>
</dbReference>
<organism evidence="9 10">
    <name type="scientific">Fluctibacter halophilus</name>
    <dbReference type="NCBI Taxonomy" id="226011"/>
    <lineage>
        <taxon>Bacteria</taxon>
        <taxon>Pseudomonadati</taxon>
        <taxon>Pseudomonadota</taxon>
        <taxon>Gammaproteobacteria</taxon>
        <taxon>Alteromonadales</taxon>
        <taxon>Alteromonadaceae</taxon>
        <taxon>Fluctibacter</taxon>
    </lineage>
</organism>
<dbReference type="SUPFAM" id="SSF58104">
    <property type="entry name" value="Methyl-accepting chemotaxis protein (MCP) signaling domain"/>
    <property type="match status" value="1"/>
</dbReference>
<evidence type="ECO:0000313" key="10">
    <source>
        <dbReference type="Proteomes" id="UP001520878"/>
    </source>
</evidence>
<keyword evidence="6" id="KW-0812">Transmembrane</keyword>
<dbReference type="Pfam" id="PF00672">
    <property type="entry name" value="HAMP"/>
    <property type="match status" value="1"/>
</dbReference>
<dbReference type="PROSITE" id="PS50111">
    <property type="entry name" value="CHEMOTAXIS_TRANSDUC_2"/>
    <property type="match status" value="1"/>
</dbReference>
<dbReference type="RefSeq" id="WP_229157602.1">
    <property type="nucleotide sequence ID" value="NZ_JAJEWP010000001.1"/>
</dbReference>
<reference evidence="9 10" key="1">
    <citation type="submission" date="2021-10" db="EMBL/GenBank/DDBJ databases">
        <title>Draft genome of Aestuariibacter halophilus JC2043.</title>
        <authorList>
            <person name="Emsley S.A."/>
            <person name="Pfannmuller K.M."/>
            <person name="Ushijima B."/>
            <person name="Saw J.H."/>
            <person name="Videau P."/>
        </authorList>
    </citation>
    <scope>NUCLEOTIDE SEQUENCE [LARGE SCALE GENOMIC DNA]</scope>
    <source>
        <strain evidence="9 10">JC2043</strain>
    </source>
</reference>
<accession>A0ABS8G4Z4</accession>
<dbReference type="CDD" id="cd11386">
    <property type="entry name" value="MCP_signal"/>
    <property type="match status" value="1"/>
</dbReference>
<dbReference type="SMART" id="SM00283">
    <property type="entry name" value="MA"/>
    <property type="match status" value="1"/>
</dbReference>
<dbReference type="PROSITE" id="PS50885">
    <property type="entry name" value="HAMP"/>
    <property type="match status" value="1"/>
</dbReference>
<evidence type="ECO:0000256" key="6">
    <source>
        <dbReference type="SAM" id="Phobius"/>
    </source>
</evidence>
<keyword evidence="6" id="KW-0472">Membrane</keyword>
<proteinExistence type="inferred from homology"/>
<evidence type="ECO:0000256" key="1">
    <source>
        <dbReference type="ARBA" id="ARBA00004370"/>
    </source>
</evidence>
<protein>
    <submittedName>
        <fullName evidence="9">Methyl-accepting chemotaxis protein</fullName>
    </submittedName>
</protein>
<evidence type="ECO:0000259" key="8">
    <source>
        <dbReference type="PROSITE" id="PS50885"/>
    </source>
</evidence>
<evidence type="ECO:0000259" key="7">
    <source>
        <dbReference type="PROSITE" id="PS50111"/>
    </source>
</evidence>
<evidence type="ECO:0000256" key="4">
    <source>
        <dbReference type="PROSITE-ProRule" id="PRU00284"/>
    </source>
</evidence>
<evidence type="ECO:0000256" key="5">
    <source>
        <dbReference type="SAM" id="Coils"/>
    </source>
</evidence>
<sequence length="542" mass="59481">MLKLHLSLKQQSTLTAAIACAAPVIILIISIYRMDAMADKLKIVKDRAMPKMERVSQLQSLGAELPNTVRALLLSTSTQRTNKLSDTLGSVQKALNSNMDILSGLLIDEEQQKYREVKQHWQSIESDIKQFKTLYDSKDINAARQFLLKELEPKFESFQRSLGEISAQTAQRSNGFVMEAVSNYETARASTLLIAVVFIVAVSFLSYLMSKRLNAGIKELLSFTAPLSDGDLTSRISTNTDDEFGQIATGINAALAKLEQLLANVYRSIDQLTTMSIKLQDLSSNTNEAVTEQKAGIEQVATAMTEMNASFSEVAKTTQDTADKSNLAAHESDEGKEMLQTTIASIEQLVSSVKSANDRINTVEEEAKNIDHVLNVIRNVAEQTNLLALNAAIEAARAGEAGRGFAVVADEVRTLAQRTHTSAVEIQTMTETLSNLIVEAGKESDISFEQAQNAVEKATSTEDKLEKILEIIAEINDRMASIASATEEQHSVSDDVSKNINQISEYANKSLEVSENSSEESQSLARLAEELRQEIQTLKFSS</sequence>
<dbReference type="CDD" id="cd06225">
    <property type="entry name" value="HAMP"/>
    <property type="match status" value="1"/>
</dbReference>
<comment type="subcellular location">
    <subcellularLocation>
        <location evidence="1">Membrane</location>
    </subcellularLocation>
</comment>